<evidence type="ECO:0000256" key="1">
    <source>
        <dbReference type="ARBA" id="ARBA00022741"/>
    </source>
</evidence>
<accession>A0A4R0ELV0</accession>
<keyword evidence="2 9" id="KW-0378">Hydrolase</keyword>
<evidence type="ECO:0000313" key="14">
    <source>
        <dbReference type="Proteomes" id="UP000291380"/>
    </source>
</evidence>
<evidence type="ECO:0000259" key="11">
    <source>
        <dbReference type="PROSITE" id="PS51192"/>
    </source>
</evidence>
<dbReference type="AlphaFoldDB" id="A0A4R0ELV0"/>
<comment type="subunit">
    <text evidence="9">Interacts with the RNAP. Has a higher affinity for the core RNAP than for the holoenzyme. Its ATPase activity is stimulated by binding to RNAP.</text>
</comment>
<name>A0A4R0ELV0_9GAMM</name>
<dbReference type="PANTHER" id="PTHR45766:SF6">
    <property type="entry name" value="SWI_SNF-RELATED MATRIX-ASSOCIATED ACTIN-DEPENDENT REGULATOR OF CHROMATIN SUBFAMILY A-LIKE PROTEIN 1"/>
    <property type="match status" value="1"/>
</dbReference>
<dbReference type="InterPro" id="IPR040765">
    <property type="entry name" value="Tudor_1_RapA"/>
</dbReference>
<dbReference type="InterPro" id="IPR000330">
    <property type="entry name" value="SNF2_N"/>
</dbReference>
<sequence length="945" mass="108019">MEKLHQFAIGQRWLSDTETELGLGVLIDVDERSVSILFPKSDETRVYARNNAPLSRIVFNIKDELQDQEGTKWLVESFEDRHGVVRYNVIRTLEDGTEERKALNETRVGAHIQLSKPLDRLLASQVDYKEWYDLRIEALMMQANMKSSPLRGMVGARVGLIPHQLYIAHEVGQRFAPRVLLADEVGLGKTIEAGLIIHQQLKTGRSERILILVPDSLQYQWMIEMRRRFNLQFSLFDLTRTASIKEHDPDLNPFLTEQCIIASVDLMVDHDDLREQALEAGFDLLVVDEAHHLMWSEEEGGNDRYDLVEELAEKTPGVLLLTATPEQLGVESHFARLRLLDPQRFSSLDRFLDEEEQYHHTAKIAEVLMSDLPLEPAHLAAIEGLLGHSIQDEPEQRFRAIHELLDRHGTGRILFRNTREAIQGFPGRDCQPAALPTPANWSKDGKLREQMWPEEAQLDGAWMEHDPRVMWLMEMLRTQLKHKKVLLIARSGPVVEALESVLRLHAGIRTAMFHEGMSLLERDQAAAYFAEDSYGAQILLCSEIGSEGRNFQFASDLILFDLPANPDILEQRIGRLDRIGQENRIQIHVPYLAGTAQERMFRWYNEGLNIFSNISPTAQTLQENFIAKLKDCLLSDLGQQFEDLLEEVSIQREALEAELQEGRDRLLEYNSCRPIVAQEIVKALEDYDDNTTLPMFMKRFMASTNIDFDEQSNGTVIIKPTDQMQVQGLSLDEEGMTATFYRDQAQVREDAQYLTLEHPFTESVMEMINTQSFGSTNVALLKSNALKQGSLLLEVWFKMDVIAPKALNLPSSLPQQLIRVLLSETGQDLSAKIDPSILKPYLHHLDSNSCRQVVKARRDVIEQRYAQALDIAKTALPNFKQQAREVYGNKWQYEIDRLTYLKQFNPSIREDEIARLQKFQSEGISLLDGLSVTPEAIQVLVVVKP</sequence>
<feature type="binding site" evidence="9">
    <location>
        <begin position="183"/>
        <end position="190"/>
    </location>
    <ligand>
        <name>ATP</name>
        <dbReference type="ChEBI" id="CHEBI:30616"/>
    </ligand>
</feature>
<keyword evidence="10" id="KW-0175">Coiled coil</keyword>
<dbReference type="Proteomes" id="UP000291380">
    <property type="component" value="Unassembled WGS sequence"/>
</dbReference>
<dbReference type="GO" id="GO:0003677">
    <property type="term" value="F:DNA binding"/>
    <property type="evidence" value="ECO:0007669"/>
    <property type="project" value="UniProtKB-KW"/>
</dbReference>
<evidence type="ECO:0000256" key="7">
    <source>
        <dbReference type="ARBA" id="ARBA00023159"/>
    </source>
</evidence>
<evidence type="ECO:0000256" key="3">
    <source>
        <dbReference type="ARBA" id="ARBA00022806"/>
    </source>
</evidence>
<dbReference type="Pfam" id="PF00176">
    <property type="entry name" value="SNF2-rel_dom"/>
    <property type="match status" value="1"/>
</dbReference>
<dbReference type="EC" id="3.6.4.-" evidence="9"/>
<dbReference type="Pfam" id="PF12137">
    <property type="entry name" value="RapA_C"/>
    <property type="match status" value="1"/>
</dbReference>
<dbReference type="InterPro" id="IPR022737">
    <property type="entry name" value="RapA_C"/>
</dbReference>
<evidence type="ECO:0000256" key="5">
    <source>
        <dbReference type="ARBA" id="ARBA00023015"/>
    </source>
</evidence>
<dbReference type="InterPro" id="IPR040766">
    <property type="entry name" value="Tudor_2_RapA"/>
</dbReference>
<reference evidence="13 14" key="1">
    <citation type="submission" date="2019-02" db="EMBL/GenBank/DDBJ databases">
        <title>High diversity of culturable Acinetobacter species in natural soil and water ecosystems.</title>
        <authorList>
            <person name="Radolfova-Krizova L."/>
            <person name="Nemec A."/>
        </authorList>
    </citation>
    <scope>NUCLEOTIDE SEQUENCE [LARGE SCALE GENOMIC DNA]</scope>
    <source>
        <strain evidence="13 14">ANC 4281</strain>
    </source>
</reference>
<dbReference type="PANTHER" id="PTHR45766">
    <property type="entry name" value="DNA ANNEALING HELICASE AND ENDONUCLEASE ZRANB3 FAMILY MEMBER"/>
    <property type="match status" value="1"/>
</dbReference>
<dbReference type="Pfam" id="PF18339">
    <property type="entry name" value="Tudor_1_RapA"/>
    <property type="match status" value="1"/>
</dbReference>
<dbReference type="Gene3D" id="3.40.50.10810">
    <property type="entry name" value="Tandem AAA-ATPase domain"/>
    <property type="match status" value="1"/>
</dbReference>
<dbReference type="InterPro" id="IPR049730">
    <property type="entry name" value="SNF2/RAD54-like_C"/>
</dbReference>
<dbReference type="InterPro" id="IPR001650">
    <property type="entry name" value="Helicase_C-like"/>
</dbReference>
<evidence type="ECO:0000256" key="8">
    <source>
        <dbReference type="ARBA" id="ARBA00023163"/>
    </source>
</evidence>
<protein>
    <recommendedName>
        <fullName evidence="9">RNA polymerase-associated protein RapA</fullName>
        <ecNumber evidence="9">3.6.4.-</ecNumber>
    </recommendedName>
    <alternativeName>
        <fullName evidence="9">ATP-dependent helicase HepA</fullName>
    </alternativeName>
</protein>
<keyword evidence="6 9" id="KW-0238">DNA-binding</keyword>
<dbReference type="NCBIfam" id="NF003426">
    <property type="entry name" value="PRK04914.1"/>
    <property type="match status" value="1"/>
</dbReference>
<proteinExistence type="inferred from homology"/>
<dbReference type="CDD" id="cd18011">
    <property type="entry name" value="DEXDc_RapA"/>
    <property type="match status" value="1"/>
</dbReference>
<comment type="caution">
    <text evidence="13">The sequence shown here is derived from an EMBL/GenBank/DDBJ whole genome shotgun (WGS) entry which is preliminary data.</text>
</comment>
<dbReference type="InterPro" id="IPR023949">
    <property type="entry name" value="Helicase_RapA"/>
</dbReference>
<dbReference type="SUPFAM" id="SSF52540">
    <property type="entry name" value="P-loop containing nucleoside triphosphate hydrolases"/>
    <property type="match status" value="2"/>
</dbReference>
<comment type="function">
    <text evidence="9">Transcription regulator that activates transcription by stimulating RNA polymerase (RNAP) recycling in case of stress conditions such as supercoiled DNA or high salt concentrations. Probably acts by releasing the RNAP, when it is trapped or immobilized on tightly supercoiled DNA. Does not activate transcription on linear DNA. Probably not involved in DNA repair.</text>
</comment>
<comment type="similarity">
    <text evidence="9">Belongs to the SNF2/RAD54 helicase family. RapA subfamily.</text>
</comment>
<dbReference type="HAMAP" id="MF_01821">
    <property type="entry name" value="Helicase_RapA"/>
    <property type="match status" value="1"/>
</dbReference>
<evidence type="ECO:0000256" key="6">
    <source>
        <dbReference type="ARBA" id="ARBA00023125"/>
    </source>
</evidence>
<dbReference type="GO" id="GO:0004386">
    <property type="term" value="F:helicase activity"/>
    <property type="evidence" value="ECO:0007669"/>
    <property type="project" value="UniProtKB-UniRule"/>
</dbReference>
<gene>
    <name evidence="9 13" type="primary">rapA</name>
    <name evidence="13" type="ORF">E0H85_08535</name>
</gene>
<keyword evidence="5 9" id="KW-0805">Transcription regulation</keyword>
<keyword evidence="1 9" id="KW-0547">Nucleotide-binding</keyword>
<feature type="short sequence motif" description="DEAH box" evidence="9">
    <location>
        <begin position="288"/>
        <end position="291"/>
    </location>
</feature>
<dbReference type="InterPro" id="IPR038718">
    <property type="entry name" value="SNF2-like_sf"/>
</dbReference>
<dbReference type="Pfam" id="PF00271">
    <property type="entry name" value="Helicase_C"/>
    <property type="match status" value="1"/>
</dbReference>
<evidence type="ECO:0000256" key="4">
    <source>
        <dbReference type="ARBA" id="ARBA00022840"/>
    </source>
</evidence>
<dbReference type="SMART" id="SM00487">
    <property type="entry name" value="DEXDc"/>
    <property type="match status" value="1"/>
</dbReference>
<dbReference type="InterPro" id="IPR027417">
    <property type="entry name" value="P-loop_NTPase"/>
</dbReference>
<dbReference type="Gene3D" id="2.30.30.140">
    <property type="match status" value="1"/>
</dbReference>
<organism evidence="13 14">
    <name type="scientific">Acinetobacter terrae</name>
    <dbReference type="NCBI Taxonomy" id="2731247"/>
    <lineage>
        <taxon>Bacteria</taxon>
        <taxon>Pseudomonadati</taxon>
        <taxon>Pseudomonadota</taxon>
        <taxon>Gammaproteobacteria</taxon>
        <taxon>Moraxellales</taxon>
        <taxon>Moraxellaceae</taxon>
        <taxon>Acinetobacter</taxon>
        <taxon>Acinetobacter Taxon 24</taxon>
    </lineage>
</organism>
<dbReference type="SMART" id="SM00490">
    <property type="entry name" value="HELICc"/>
    <property type="match status" value="1"/>
</dbReference>
<dbReference type="OrthoDB" id="9814088at2"/>
<keyword evidence="4 9" id="KW-0067">ATP-binding</keyword>
<feature type="domain" description="Helicase C-terminal" evidence="12">
    <location>
        <begin position="468"/>
        <end position="638"/>
    </location>
</feature>
<keyword evidence="3 9" id="KW-0347">Helicase</keyword>
<dbReference type="GO" id="GO:0005524">
    <property type="term" value="F:ATP binding"/>
    <property type="evidence" value="ECO:0007669"/>
    <property type="project" value="UniProtKB-UniRule"/>
</dbReference>
<feature type="coiled-coil region" evidence="10">
    <location>
        <begin position="638"/>
        <end position="665"/>
    </location>
</feature>
<feature type="domain" description="Helicase ATP-binding" evidence="11">
    <location>
        <begin position="170"/>
        <end position="343"/>
    </location>
</feature>
<dbReference type="Gene3D" id="3.30.360.80">
    <property type="match status" value="1"/>
</dbReference>
<dbReference type="Gene3D" id="2.30.30.930">
    <property type="match status" value="1"/>
</dbReference>
<evidence type="ECO:0000256" key="10">
    <source>
        <dbReference type="SAM" id="Coils"/>
    </source>
</evidence>
<dbReference type="Gene3D" id="6.10.140.1500">
    <property type="match status" value="1"/>
</dbReference>
<evidence type="ECO:0000256" key="9">
    <source>
        <dbReference type="HAMAP-Rule" id="MF_01821"/>
    </source>
</evidence>
<keyword evidence="8 9" id="KW-0804">Transcription</keyword>
<dbReference type="InterPro" id="IPR014001">
    <property type="entry name" value="Helicase_ATP-bd"/>
</dbReference>
<evidence type="ECO:0000313" key="13">
    <source>
        <dbReference type="EMBL" id="TCB59054.1"/>
    </source>
</evidence>
<dbReference type="InterPro" id="IPR057342">
    <property type="entry name" value="DEXDc_RapA"/>
</dbReference>
<dbReference type="RefSeq" id="WP_131271219.1">
    <property type="nucleotide sequence ID" value="NZ_SJOA01000009.1"/>
</dbReference>
<dbReference type="CDD" id="cd18793">
    <property type="entry name" value="SF2_C_SNF"/>
    <property type="match status" value="1"/>
</dbReference>
<dbReference type="Gene3D" id="3.40.50.300">
    <property type="entry name" value="P-loop containing nucleotide triphosphate hydrolases"/>
    <property type="match status" value="1"/>
</dbReference>
<evidence type="ECO:0000259" key="12">
    <source>
        <dbReference type="PROSITE" id="PS51194"/>
    </source>
</evidence>
<dbReference type="EMBL" id="SJOA01000009">
    <property type="protein sequence ID" value="TCB59054.1"/>
    <property type="molecule type" value="Genomic_DNA"/>
</dbReference>
<evidence type="ECO:0000256" key="2">
    <source>
        <dbReference type="ARBA" id="ARBA00022801"/>
    </source>
</evidence>
<dbReference type="PROSITE" id="PS51192">
    <property type="entry name" value="HELICASE_ATP_BIND_1"/>
    <property type="match status" value="1"/>
</dbReference>
<dbReference type="PROSITE" id="PS51194">
    <property type="entry name" value="HELICASE_CTER"/>
    <property type="match status" value="1"/>
</dbReference>
<keyword evidence="7 9" id="KW-0010">Activator</keyword>
<dbReference type="GO" id="GO:0006355">
    <property type="term" value="P:regulation of DNA-templated transcription"/>
    <property type="evidence" value="ECO:0007669"/>
    <property type="project" value="UniProtKB-UniRule"/>
</dbReference>
<dbReference type="GO" id="GO:0016817">
    <property type="term" value="F:hydrolase activity, acting on acid anhydrides"/>
    <property type="evidence" value="ECO:0007669"/>
    <property type="project" value="InterPro"/>
</dbReference>
<dbReference type="Pfam" id="PF18337">
    <property type="entry name" value="Tudor_RapA"/>
    <property type="match status" value="1"/>
</dbReference>